<dbReference type="EMBL" id="QWDE01000001">
    <property type="protein sequence ID" value="RFZ84158.1"/>
    <property type="molecule type" value="Genomic_DNA"/>
</dbReference>
<dbReference type="GO" id="GO:0030313">
    <property type="term" value="C:cell envelope"/>
    <property type="evidence" value="ECO:0007669"/>
    <property type="project" value="UniProtKB-SubCell"/>
</dbReference>
<dbReference type="InterPro" id="IPR036249">
    <property type="entry name" value="Thioredoxin-like_sf"/>
</dbReference>
<dbReference type="InterPro" id="IPR025380">
    <property type="entry name" value="DUF4369"/>
</dbReference>
<comment type="caution">
    <text evidence="7">The sequence shown here is derived from an EMBL/GenBank/DDBJ whole genome shotgun (WGS) entry which is preliminary data.</text>
</comment>
<evidence type="ECO:0000256" key="5">
    <source>
        <dbReference type="SAM" id="SignalP"/>
    </source>
</evidence>
<dbReference type="PANTHER" id="PTHR42852">
    <property type="entry name" value="THIOL:DISULFIDE INTERCHANGE PROTEIN DSBE"/>
    <property type="match status" value="1"/>
</dbReference>
<feature type="chain" id="PRO_5017610486" evidence="5">
    <location>
        <begin position="25"/>
        <end position="384"/>
    </location>
</feature>
<sequence>MKKLIKKFARLVCLVLALPAVSSGQNVNFTLSGSIGDLSKPSMVYLDYMDNGKSHEDSTELVNGKFKFTGRIQDIATARMSVAHGGGGKQFAIYRGGDVIYFYFGPENIMMTSKDSLINAAVNGSKVYEEFTAYNKSIGGSMMALTKAVNQDFASGTPEQQKDESYIKAVDARFRRAIAARSDKQLQFAKEHPNSYFGLVALSEAAGTKVDLPKIEPIYKALNPNLKQTDVGVELAQRIKAAGTIVIGNQAPLFTQADLNGRPLSLASLKGKVVLIDFWASWCSPCRAENPNLSKQYQLYKDKGFEILSVSLDSDKKSWQTAIDHDGMPWKHVSDLKGWNNNVGRLYGIRAVPACFLVDANGKIIATDVRGESLNAKLKELFTK</sequence>
<evidence type="ECO:0000313" key="8">
    <source>
        <dbReference type="Proteomes" id="UP000260823"/>
    </source>
</evidence>
<accession>A0A3E2NT29</accession>
<dbReference type="PROSITE" id="PS51352">
    <property type="entry name" value="THIOREDOXIN_2"/>
    <property type="match status" value="1"/>
</dbReference>
<dbReference type="GO" id="GO:0016209">
    <property type="term" value="F:antioxidant activity"/>
    <property type="evidence" value="ECO:0007669"/>
    <property type="project" value="InterPro"/>
</dbReference>
<reference evidence="7 8" key="1">
    <citation type="submission" date="2018-08" db="EMBL/GenBank/DDBJ databases">
        <title>Mucilaginibacter terrae sp. nov., isolated from manganese diggings.</title>
        <authorList>
            <person name="Huang Y."/>
            <person name="Zhou Z."/>
        </authorList>
    </citation>
    <scope>NUCLEOTIDE SEQUENCE [LARGE SCALE GENOMIC DNA]</scope>
    <source>
        <strain evidence="7 8">ZH6</strain>
    </source>
</reference>
<dbReference type="RefSeq" id="WP_117381048.1">
    <property type="nucleotide sequence ID" value="NZ_QWDE01000001.1"/>
</dbReference>
<keyword evidence="3" id="KW-1015">Disulfide bond</keyword>
<dbReference type="SUPFAM" id="SSF52833">
    <property type="entry name" value="Thioredoxin-like"/>
    <property type="match status" value="1"/>
</dbReference>
<proteinExistence type="predicted"/>
<dbReference type="GO" id="GO:0017004">
    <property type="term" value="P:cytochrome complex assembly"/>
    <property type="evidence" value="ECO:0007669"/>
    <property type="project" value="UniProtKB-KW"/>
</dbReference>
<gene>
    <name evidence="7" type="ORF">DYU05_00545</name>
</gene>
<dbReference type="OrthoDB" id="750178at2"/>
<evidence type="ECO:0000313" key="7">
    <source>
        <dbReference type="EMBL" id="RFZ84158.1"/>
    </source>
</evidence>
<dbReference type="GO" id="GO:0016491">
    <property type="term" value="F:oxidoreductase activity"/>
    <property type="evidence" value="ECO:0007669"/>
    <property type="project" value="InterPro"/>
</dbReference>
<dbReference type="AlphaFoldDB" id="A0A3E2NT29"/>
<comment type="subcellular location">
    <subcellularLocation>
        <location evidence="1">Cell envelope</location>
    </subcellularLocation>
</comment>
<evidence type="ECO:0000256" key="4">
    <source>
        <dbReference type="ARBA" id="ARBA00023284"/>
    </source>
</evidence>
<keyword evidence="8" id="KW-1185">Reference proteome</keyword>
<dbReference type="CDD" id="cd02966">
    <property type="entry name" value="TlpA_like_family"/>
    <property type="match status" value="1"/>
</dbReference>
<evidence type="ECO:0000256" key="3">
    <source>
        <dbReference type="ARBA" id="ARBA00023157"/>
    </source>
</evidence>
<dbReference type="InterPro" id="IPR000866">
    <property type="entry name" value="AhpC/TSA"/>
</dbReference>
<name>A0A3E2NT29_9SPHI</name>
<keyword evidence="4" id="KW-0676">Redox-active center</keyword>
<dbReference type="Pfam" id="PF00578">
    <property type="entry name" value="AhpC-TSA"/>
    <property type="match status" value="1"/>
</dbReference>
<keyword evidence="5" id="KW-0732">Signal</keyword>
<keyword evidence="2" id="KW-0201">Cytochrome c-type biogenesis</keyword>
<evidence type="ECO:0000259" key="6">
    <source>
        <dbReference type="PROSITE" id="PS51352"/>
    </source>
</evidence>
<protein>
    <submittedName>
        <fullName evidence="7">AhpC/TSA family protein</fullName>
    </submittedName>
</protein>
<evidence type="ECO:0000256" key="1">
    <source>
        <dbReference type="ARBA" id="ARBA00004196"/>
    </source>
</evidence>
<evidence type="ECO:0000256" key="2">
    <source>
        <dbReference type="ARBA" id="ARBA00022748"/>
    </source>
</evidence>
<dbReference type="Gene3D" id="3.40.30.10">
    <property type="entry name" value="Glutaredoxin"/>
    <property type="match status" value="1"/>
</dbReference>
<feature type="signal peptide" evidence="5">
    <location>
        <begin position="1"/>
        <end position="24"/>
    </location>
</feature>
<dbReference type="InterPro" id="IPR050553">
    <property type="entry name" value="Thioredoxin_ResA/DsbE_sf"/>
</dbReference>
<dbReference type="PANTHER" id="PTHR42852:SF6">
    <property type="entry name" value="THIOL:DISULFIDE INTERCHANGE PROTEIN DSBE"/>
    <property type="match status" value="1"/>
</dbReference>
<feature type="domain" description="Thioredoxin" evidence="6">
    <location>
        <begin position="245"/>
        <end position="384"/>
    </location>
</feature>
<dbReference type="Proteomes" id="UP000260823">
    <property type="component" value="Unassembled WGS sequence"/>
</dbReference>
<dbReference type="InterPro" id="IPR013766">
    <property type="entry name" value="Thioredoxin_domain"/>
</dbReference>
<dbReference type="Pfam" id="PF14289">
    <property type="entry name" value="DUF4369"/>
    <property type="match status" value="1"/>
</dbReference>
<organism evidence="7 8">
    <name type="scientific">Mucilaginibacter terrenus</name>
    <dbReference type="NCBI Taxonomy" id="2482727"/>
    <lineage>
        <taxon>Bacteria</taxon>
        <taxon>Pseudomonadati</taxon>
        <taxon>Bacteroidota</taxon>
        <taxon>Sphingobacteriia</taxon>
        <taxon>Sphingobacteriales</taxon>
        <taxon>Sphingobacteriaceae</taxon>
        <taxon>Mucilaginibacter</taxon>
    </lineage>
</organism>